<dbReference type="InterPro" id="IPR036689">
    <property type="entry name" value="ESAT-6-like_sf"/>
</dbReference>
<dbReference type="EMBL" id="RRCO01000006">
    <property type="protein sequence ID" value="RRJ24539.1"/>
    <property type="molecule type" value="Genomic_DNA"/>
</dbReference>
<dbReference type="RefSeq" id="WP_128674879.1">
    <property type="nucleotide sequence ID" value="NZ_CAUQHB010000029.1"/>
</dbReference>
<dbReference type="AlphaFoldDB" id="A0A3P3QVF6"/>
<sequence>MAYSSDSYRMQQINFQYREAMRKANRLDELANKLSRRGAGEIKNLSTDVRTQWRGDEANVFSKKNAIIEAEVLKTVKQIRNCAATIRRIARQTMQREMEAARIAARRAR</sequence>
<evidence type="ECO:0008006" key="3">
    <source>
        <dbReference type="Google" id="ProtNLM"/>
    </source>
</evidence>
<dbReference type="OrthoDB" id="2056546at2"/>
<reference evidence="1 2" key="1">
    <citation type="submission" date="2018-11" db="EMBL/GenBank/DDBJ databases">
        <title>Genome sequencing of Lachnoanaerobaculum sp. KCOM 2030 (= ChDC B114).</title>
        <authorList>
            <person name="Kook J.-K."/>
            <person name="Park S.-N."/>
            <person name="Lim Y.K."/>
        </authorList>
    </citation>
    <scope>NUCLEOTIDE SEQUENCE [LARGE SCALE GENOMIC DNA]</scope>
    <source>
        <strain evidence="1 2">KCOM 2030</strain>
    </source>
</reference>
<protein>
    <recommendedName>
        <fullName evidence="3">WXG100 family type VII secretion target</fullName>
    </recommendedName>
</protein>
<keyword evidence="2" id="KW-1185">Reference proteome</keyword>
<gene>
    <name evidence="1" type="ORF">EHV10_12180</name>
</gene>
<comment type="caution">
    <text evidence="1">The sequence shown here is derived from an EMBL/GenBank/DDBJ whole genome shotgun (WGS) entry which is preliminary data.</text>
</comment>
<organism evidence="1 2">
    <name type="scientific">Lachnoanaerobaculum gingivalis</name>
    <dbReference type="NCBI Taxonomy" id="2490855"/>
    <lineage>
        <taxon>Bacteria</taxon>
        <taxon>Bacillati</taxon>
        <taxon>Bacillota</taxon>
        <taxon>Clostridia</taxon>
        <taxon>Lachnospirales</taxon>
        <taxon>Lachnospiraceae</taxon>
        <taxon>Lachnoanaerobaculum</taxon>
    </lineage>
</organism>
<dbReference type="Gene3D" id="1.10.287.1060">
    <property type="entry name" value="ESAT-6-like"/>
    <property type="match status" value="1"/>
</dbReference>
<evidence type="ECO:0000313" key="2">
    <source>
        <dbReference type="Proteomes" id="UP000272490"/>
    </source>
</evidence>
<proteinExistence type="predicted"/>
<dbReference type="Proteomes" id="UP000272490">
    <property type="component" value="Unassembled WGS sequence"/>
</dbReference>
<name>A0A3P3QVF6_9FIRM</name>
<evidence type="ECO:0000313" key="1">
    <source>
        <dbReference type="EMBL" id="RRJ24539.1"/>
    </source>
</evidence>
<accession>A0A3P3QVF6</accession>
<dbReference type="SUPFAM" id="SSF140453">
    <property type="entry name" value="EsxAB dimer-like"/>
    <property type="match status" value="1"/>
</dbReference>